<feature type="compositionally biased region" description="Low complexity" evidence="1">
    <location>
        <begin position="219"/>
        <end position="230"/>
    </location>
</feature>
<feature type="region of interest" description="Disordered" evidence="1">
    <location>
        <begin position="214"/>
        <end position="238"/>
    </location>
</feature>
<feature type="compositionally biased region" description="Low complexity" evidence="1">
    <location>
        <begin position="110"/>
        <end position="130"/>
    </location>
</feature>
<gene>
    <name evidence="2" type="ORF">HNR10_005590</name>
</gene>
<dbReference type="AlphaFoldDB" id="A0A7Z0ESW5"/>
<sequence>MTRRHYRSGGRHGSGHHSHAEQGAFVVPSRASGIPDRGENSTDRLSPHTNALYLAAAILSDPDNADHKAASRTQAESFFLLGADRGHALGPRALRRGPLRRSGGQRTDLPAPAHVHAAAAGRGGAADRVAGPGGPVGETRQPYLDAEQRRAVLRSTALSARYEPLDGPEGWGRLDLFRAADGYGAFEDDVRVHMDSTLGGLHAADTWRNDVDGSGGLTRTGSGTLTLTGRNARSGPTATACWPCGAPSGSRATRHWWSTPPTPWTGSCT</sequence>
<organism evidence="2 3">
    <name type="scientific">Nocardiopsis aegyptia</name>
    <dbReference type="NCBI Taxonomy" id="220378"/>
    <lineage>
        <taxon>Bacteria</taxon>
        <taxon>Bacillati</taxon>
        <taxon>Actinomycetota</taxon>
        <taxon>Actinomycetes</taxon>
        <taxon>Streptosporangiales</taxon>
        <taxon>Nocardiopsidaceae</taxon>
        <taxon>Nocardiopsis</taxon>
    </lineage>
</organism>
<dbReference type="EMBL" id="JACCFS010000001">
    <property type="protein sequence ID" value="NYJ37709.1"/>
    <property type="molecule type" value="Genomic_DNA"/>
</dbReference>
<feature type="region of interest" description="Disordered" evidence="1">
    <location>
        <begin position="1"/>
        <end position="21"/>
    </location>
</feature>
<keyword evidence="3" id="KW-1185">Reference proteome</keyword>
<feature type="compositionally biased region" description="Basic residues" evidence="1">
    <location>
        <begin position="1"/>
        <end position="17"/>
    </location>
</feature>
<evidence type="ECO:0000313" key="2">
    <source>
        <dbReference type="EMBL" id="NYJ37709.1"/>
    </source>
</evidence>
<comment type="caution">
    <text evidence="2">The sequence shown here is derived from an EMBL/GenBank/DDBJ whole genome shotgun (WGS) entry which is preliminary data.</text>
</comment>
<evidence type="ECO:0000313" key="3">
    <source>
        <dbReference type="Proteomes" id="UP000572051"/>
    </source>
</evidence>
<protein>
    <submittedName>
        <fullName evidence="2">Uncharacterized protein</fullName>
    </submittedName>
</protein>
<proteinExistence type="predicted"/>
<feature type="region of interest" description="Disordered" evidence="1">
    <location>
        <begin position="90"/>
        <end position="145"/>
    </location>
</feature>
<dbReference type="RefSeq" id="WP_179828664.1">
    <property type="nucleotide sequence ID" value="NZ_JACCFS010000001.1"/>
</dbReference>
<evidence type="ECO:0000256" key="1">
    <source>
        <dbReference type="SAM" id="MobiDB-lite"/>
    </source>
</evidence>
<reference evidence="2 3" key="1">
    <citation type="submission" date="2020-07" db="EMBL/GenBank/DDBJ databases">
        <title>Sequencing the genomes of 1000 actinobacteria strains.</title>
        <authorList>
            <person name="Klenk H.-P."/>
        </authorList>
    </citation>
    <scope>NUCLEOTIDE SEQUENCE [LARGE SCALE GENOMIC DNA]</scope>
    <source>
        <strain evidence="2 3">DSM 44442</strain>
    </source>
</reference>
<dbReference type="Proteomes" id="UP000572051">
    <property type="component" value="Unassembled WGS sequence"/>
</dbReference>
<accession>A0A7Z0ESW5</accession>
<name>A0A7Z0ESW5_9ACTN</name>